<dbReference type="HOGENOM" id="CLU_2050573_0_0_1"/>
<keyword evidence="1" id="KW-1133">Transmembrane helix</keyword>
<evidence type="ECO:0000313" key="3">
    <source>
        <dbReference type="Proteomes" id="UP000054217"/>
    </source>
</evidence>
<gene>
    <name evidence="2" type="ORF">M404DRAFT_182748</name>
</gene>
<protein>
    <submittedName>
        <fullName evidence="2">Uncharacterized protein</fullName>
    </submittedName>
</protein>
<dbReference type="InParanoid" id="A0A0C3JZY4"/>
<keyword evidence="3" id="KW-1185">Reference proteome</keyword>
<proteinExistence type="predicted"/>
<dbReference type="EMBL" id="KN831944">
    <property type="protein sequence ID" value="KIO14713.1"/>
    <property type="molecule type" value="Genomic_DNA"/>
</dbReference>
<name>A0A0C3JZY4_PISTI</name>
<keyword evidence="1" id="KW-0472">Membrane</keyword>
<sequence>MDEASPQRDCSPALRFFPPPLSPRTCAVTTQQAWHVCTSFTYPSLTFRSGYFCCQYLIPVSYACTMKNCYYIEVSYACRLLFMILLLMIIRTCILGIEGEIRRKGSNPTRRATHIKPSVL</sequence>
<organism evidence="2 3">
    <name type="scientific">Pisolithus tinctorius Marx 270</name>
    <dbReference type="NCBI Taxonomy" id="870435"/>
    <lineage>
        <taxon>Eukaryota</taxon>
        <taxon>Fungi</taxon>
        <taxon>Dikarya</taxon>
        <taxon>Basidiomycota</taxon>
        <taxon>Agaricomycotina</taxon>
        <taxon>Agaricomycetes</taxon>
        <taxon>Agaricomycetidae</taxon>
        <taxon>Boletales</taxon>
        <taxon>Sclerodermatineae</taxon>
        <taxon>Pisolithaceae</taxon>
        <taxon>Pisolithus</taxon>
    </lineage>
</organism>
<evidence type="ECO:0000313" key="2">
    <source>
        <dbReference type="EMBL" id="KIO14713.1"/>
    </source>
</evidence>
<accession>A0A0C3JZY4</accession>
<dbReference type="Proteomes" id="UP000054217">
    <property type="component" value="Unassembled WGS sequence"/>
</dbReference>
<feature type="transmembrane region" description="Helical" evidence="1">
    <location>
        <begin position="80"/>
        <end position="97"/>
    </location>
</feature>
<reference evidence="3" key="2">
    <citation type="submission" date="2015-01" db="EMBL/GenBank/DDBJ databases">
        <title>Evolutionary Origins and Diversification of the Mycorrhizal Mutualists.</title>
        <authorList>
            <consortium name="DOE Joint Genome Institute"/>
            <consortium name="Mycorrhizal Genomics Consortium"/>
            <person name="Kohler A."/>
            <person name="Kuo A."/>
            <person name="Nagy L.G."/>
            <person name="Floudas D."/>
            <person name="Copeland A."/>
            <person name="Barry K.W."/>
            <person name="Cichocki N."/>
            <person name="Veneault-Fourrey C."/>
            <person name="LaButti K."/>
            <person name="Lindquist E.A."/>
            <person name="Lipzen A."/>
            <person name="Lundell T."/>
            <person name="Morin E."/>
            <person name="Murat C."/>
            <person name="Riley R."/>
            <person name="Ohm R."/>
            <person name="Sun H."/>
            <person name="Tunlid A."/>
            <person name="Henrissat B."/>
            <person name="Grigoriev I.V."/>
            <person name="Hibbett D.S."/>
            <person name="Martin F."/>
        </authorList>
    </citation>
    <scope>NUCLEOTIDE SEQUENCE [LARGE SCALE GENOMIC DNA]</scope>
    <source>
        <strain evidence="3">Marx 270</strain>
    </source>
</reference>
<dbReference type="AlphaFoldDB" id="A0A0C3JZY4"/>
<keyword evidence="1" id="KW-0812">Transmembrane</keyword>
<evidence type="ECO:0000256" key="1">
    <source>
        <dbReference type="SAM" id="Phobius"/>
    </source>
</evidence>
<reference evidence="2 3" key="1">
    <citation type="submission" date="2014-04" db="EMBL/GenBank/DDBJ databases">
        <authorList>
            <consortium name="DOE Joint Genome Institute"/>
            <person name="Kuo A."/>
            <person name="Kohler A."/>
            <person name="Costa M.D."/>
            <person name="Nagy L.G."/>
            <person name="Floudas D."/>
            <person name="Copeland A."/>
            <person name="Barry K.W."/>
            <person name="Cichocki N."/>
            <person name="Veneault-Fourrey C."/>
            <person name="LaButti K."/>
            <person name="Lindquist E.A."/>
            <person name="Lipzen A."/>
            <person name="Lundell T."/>
            <person name="Morin E."/>
            <person name="Murat C."/>
            <person name="Sun H."/>
            <person name="Tunlid A."/>
            <person name="Henrissat B."/>
            <person name="Grigoriev I.V."/>
            <person name="Hibbett D.S."/>
            <person name="Martin F."/>
            <person name="Nordberg H.P."/>
            <person name="Cantor M.N."/>
            <person name="Hua S.X."/>
        </authorList>
    </citation>
    <scope>NUCLEOTIDE SEQUENCE [LARGE SCALE GENOMIC DNA]</scope>
    <source>
        <strain evidence="2 3">Marx 270</strain>
    </source>
</reference>